<keyword evidence="8" id="KW-1185">Reference proteome</keyword>
<feature type="transmembrane region" description="Helical" evidence="6">
    <location>
        <begin position="22"/>
        <end position="44"/>
    </location>
</feature>
<evidence type="ECO:0000256" key="1">
    <source>
        <dbReference type="ARBA" id="ARBA00004141"/>
    </source>
</evidence>
<dbReference type="InterPro" id="IPR005178">
    <property type="entry name" value="Ostalpha/TMEM184C"/>
</dbReference>
<evidence type="ECO:0000256" key="3">
    <source>
        <dbReference type="ARBA" id="ARBA00022989"/>
    </source>
</evidence>
<dbReference type="EMBL" id="APCN01002480">
    <property type="status" value="NOT_ANNOTATED_CDS"/>
    <property type="molecule type" value="Genomic_DNA"/>
</dbReference>
<dbReference type="Pfam" id="PF03619">
    <property type="entry name" value="Solute_trans_a"/>
    <property type="match status" value="1"/>
</dbReference>
<feature type="transmembrane region" description="Helical" evidence="6">
    <location>
        <begin position="262"/>
        <end position="282"/>
    </location>
</feature>
<dbReference type="KEGG" id="aara:120903386"/>
<protein>
    <recommendedName>
        <fullName evidence="9">Organic solute transporter ostalpha</fullName>
    </recommendedName>
</protein>
<comment type="subcellular location">
    <subcellularLocation>
        <location evidence="1">Membrane</location>
        <topology evidence="1">Multi-pass membrane protein</topology>
    </subcellularLocation>
</comment>
<evidence type="ECO:0000256" key="6">
    <source>
        <dbReference type="SAM" id="Phobius"/>
    </source>
</evidence>
<evidence type="ECO:0000313" key="8">
    <source>
        <dbReference type="Proteomes" id="UP000075840"/>
    </source>
</evidence>
<dbReference type="VEuPathDB" id="VectorBase:AARA005079"/>
<dbReference type="AlphaFoldDB" id="A0A182HUW3"/>
<feature type="transmembrane region" description="Helical" evidence="6">
    <location>
        <begin position="218"/>
        <end position="241"/>
    </location>
</feature>
<dbReference type="VEuPathDB" id="VectorBase:AARA21_007885"/>
<evidence type="ECO:0000256" key="2">
    <source>
        <dbReference type="ARBA" id="ARBA00022692"/>
    </source>
</evidence>
<proteinExistence type="predicted"/>
<dbReference type="SMART" id="SM01417">
    <property type="entry name" value="Solute_trans_a"/>
    <property type="match status" value="1"/>
</dbReference>
<dbReference type="EnsemblMetazoa" id="AARA005079-RA">
    <property type="protein sequence ID" value="AARA005079-PA"/>
    <property type="gene ID" value="AARA005079"/>
</dbReference>
<feature type="transmembrane region" description="Helical" evidence="6">
    <location>
        <begin position="56"/>
        <end position="75"/>
    </location>
</feature>
<accession>A0A182HUW3</accession>
<feature type="compositionally biased region" description="Polar residues" evidence="5">
    <location>
        <begin position="601"/>
        <end position="615"/>
    </location>
</feature>
<dbReference type="GeneID" id="120903386"/>
<feature type="transmembrane region" description="Helical" evidence="6">
    <location>
        <begin position="96"/>
        <end position="114"/>
    </location>
</feature>
<feature type="compositionally biased region" description="Low complexity" evidence="5">
    <location>
        <begin position="563"/>
        <end position="581"/>
    </location>
</feature>
<name>A0A182HUW3_ANOAR</name>
<keyword evidence="2 6" id="KW-0812">Transmembrane</keyword>
<reference evidence="7" key="1">
    <citation type="submission" date="2022-08" db="UniProtKB">
        <authorList>
            <consortium name="EnsemblMetazoa"/>
        </authorList>
    </citation>
    <scope>IDENTIFICATION</scope>
    <source>
        <strain evidence="7">Dongola</strain>
    </source>
</reference>
<organism evidence="7 8">
    <name type="scientific">Anopheles arabiensis</name>
    <name type="common">Mosquito</name>
    <dbReference type="NCBI Taxonomy" id="7173"/>
    <lineage>
        <taxon>Eukaryota</taxon>
        <taxon>Metazoa</taxon>
        <taxon>Ecdysozoa</taxon>
        <taxon>Arthropoda</taxon>
        <taxon>Hexapoda</taxon>
        <taxon>Insecta</taxon>
        <taxon>Pterygota</taxon>
        <taxon>Neoptera</taxon>
        <taxon>Endopterygota</taxon>
        <taxon>Diptera</taxon>
        <taxon>Nematocera</taxon>
        <taxon>Culicoidea</taxon>
        <taxon>Culicidae</taxon>
        <taxon>Anophelinae</taxon>
        <taxon>Anopheles</taxon>
    </lineage>
</organism>
<evidence type="ECO:0008006" key="9">
    <source>
        <dbReference type="Google" id="ProtNLM"/>
    </source>
</evidence>
<evidence type="ECO:0000256" key="5">
    <source>
        <dbReference type="SAM" id="MobiDB-lite"/>
    </source>
</evidence>
<evidence type="ECO:0000256" key="4">
    <source>
        <dbReference type="ARBA" id="ARBA00023136"/>
    </source>
</evidence>
<keyword evidence="4 6" id="KW-0472">Membrane</keyword>
<sequence>MPPPGGSAKPQDGRRMCIHWRVWLRPLLVVLYVLFVIIVVPLLIADSVKDGFTRKGQLVLIGGLFVLCAIPISIWQIAQHTIHYTQPQLQRHIIRILWMVPIYALNALLCLIYPRKSIYMDSIRECYEAYVIYNFMKYLLNYLNLEMDLERALEFNTQTHHFIPCCCLSTWQMGREFVHNCKHGILQYTVVRPLTTVVACICQLNHVYGEGQFRASVAFPYLVFINNCSQSIAMYCLALFYRATRNELRAMRPLPKFFCIKAVIFFSFFQSVIIYFLVYYGIIKDIFDSNTSEFESQLELSTKLQNFLICIEMFLAALAHHYSFSHHPYVLNIPVGLIARGSINGSSVTGGGGSGAAGNGSQPWYSGLLTMLDISDVRQDVSEHLGEVGSSLSRRFRGRAVYDMAPGSSRTCDMNISGTEREFLVQQEGANGSNILTSQCYQSGLYYSATGAYPGGQAKASGSGTIAPRYGALDSGISIVRPKAEKLVETPNEGAPPKEINIFNQFPSTKALNLTLSKTPSYENLISLKSDTDPATTSRGAGARKANVAKQRSSGGRRPPPDNSNSESSSSQRQMQRSESNGSDWLSTPDDELGIDVKGLSTDNININPDSNRKA</sequence>
<evidence type="ECO:0000313" key="7">
    <source>
        <dbReference type="EnsemblMetazoa" id="AARA005079-PA"/>
    </source>
</evidence>
<dbReference type="Proteomes" id="UP000075840">
    <property type="component" value="Unassembled WGS sequence"/>
</dbReference>
<keyword evidence="3 6" id="KW-1133">Transmembrane helix</keyword>
<feature type="region of interest" description="Disordered" evidence="5">
    <location>
        <begin position="529"/>
        <end position="615"/>
    </location>
</feature>
<dbReference type="GO" id="GO:0016020">
    <property type="term" value="C:membrane"/>
    <property type="evidence" value="ECO:0007669"/>
    <property type="project" value="UniProtKB-SubCell"/>
</dbReference>
<dbReference type="PANTHER" id="PTHR23423">
    <property type="entry name" value="ORGANIC SOLUTE TRANSPORTER-RELATED"/>
    <property type="match status" value="1"/>
</dbReference>
<dbReference type="RefSeq" id="XP_040168731.1">
    <property type="nucleotide sequence ID" value="XM_040312797.1"/>
</dbReference>
<feature type="compositionally biased region" description="Polar residues" evidence="5">
    <location>
        <begin position="529"/>
        <end position="539"/>
    </location>
</feature>